<dbReference type="EMBL" id="PJEX01000343">
    <property type="protein sequence ID" value="TKW51002.1"/>
    <property type="molecule type" value="Genomic_DNA"/>
</dbReference>
<keyword evidence="3" id="KW-1185">Reference proteome</keyword>
<feature type="compositionally biased region" description="Polar residues" evidence="1">
    <location>
        <begin position="14"/>
        <end position="25"/>
    </location>
</feature>
<feature type="compositionally biased region" description="Low complexity" evidence="1">
    <location>
        <begin position="27"/>
        <end position="36"/>
    </location>
</feature>
<evidence type="ECO:0000256" key="1">
    <source>
        <dbReference type="SAM" id="MobiDB-lite"/>
    </source>
</evidence>
<accession>A0A4U6X6C3</accession>
<reference evidence="2 3" key="1">
    <citation type="journal article" date="2019" name="PLoS ONE">
        <title>Comparative genome analysis indicates high evolutionary potential of pathogenicity genes in Colletotrichum tanaceti.</title>
        <authorList>
            <person name="Lelwala R.V."/>
            <person name="Korhonen P.K."/>
            <person name="Young N.D."/>
            <person name="Scott J.B."/>
            <person name="Ades P.A."/>
            <person name="Gasser R.B."/>
            <person name="Taylor P.W.J."/>
        </authorList>
    </citation>
    <scope>NUCLEOTIDE SEQUENCE [LARGE SCALE GENOMIC DNA]</scope>
    <source>
        <strain evidence="2">BRIP57314</strain>
    </source>
</reference>
<evidence type="ECO:0000313" key="3">
    <source>
        <dbReference type="Proteomes" id="UP000310108"/>
    </source>
</evidence>
<feature type="region of interest" description="Disordered" evidence="1">
    <location>
        <begin position="1"/>
        <end position="36"/>
    </location>
</feature>
<feature type="compositionally biased region" description="Basic and acidic residues" evidence="1">
    <location>
        <begin position="71"/>
        <end position="83"/>
    </location>
</feature>
<comment type="caution">
    <text evidence="2">The sequence shown here is derived from an EMBL/GenBank/DDBJ whole genome shotgun (WGS) entry which is preliminary data.</text>
</comment>
<feature type="region of interest" description="Disordered" evidence="1">
    <location>
        <begin position="51"/>
        <end position="94"/>
    </location>
</feature>
<dbReference type="AlphaFoldDB" id="A0A4U6X6C3"/>
<gene>
    <name evidence="2" type="ORF">CTA1_842</name>
</gene>
<feature type="compositionally biased region" description="Basic residues" evidence="1">
    <location>
        <begin position="59"/>
        <end position="70"/>
    </location>
</feature>
<organism evidence="2 3">
    <name type="scientific">Colletotrichum tanaceti</name>
    <dbReference type="NCBI Taxonomy" id="1306861"/>
    <lineage>
        <taxon>Eukaryota</taxon>
        <taxon>Fungi</taxon>
        <taxon>Dikarya</taxon>
        <taxon>Ascomycota</taxon>
        <taxon>Pezizomycotina</taxon>
        <taxon>Sordariomycetes</taxon>
        <taxon>Hypocreomycetidae</taxon>
        <taxon>Glomerellales</taxon>
        <taxon>Glomerellaceae</taxon>
        <taxon>Colletotrichum</taxon>
        <taxon>Colletotrichum destructivum species complex</taxon>
    </lineage>
</organism>
<dbReference type="Proteomes" id="UP000310108">
    <property type="component" value="Unassembled WGS sequence"/>
</dbReference>
<protein>
    <submittedName>
        <fullName evidence="2">Uncharacterized protein</fullName>
    </submittedName>
</protein>
<proteinExistence type="predicted"/>
<name>A0A4U6X6C3_9PEZI</name>
<feature type="compositionally biased region" description="Polar residues" evidence="1">
    <location>
        <begin position="84"/>
        <end position="94"/>
    </location>
</feature>
<evidence type="ECO:0000313" key="2">
    <source>
        <dbReference type="EMBL" id="TKW51002.1"/>
    </source>
</evidence>
<sequence>MESSTGRLEKEQCRGSSQGSATTPHRSGLSHASASSVSGWQAADIDALQLPATGMTPFLKRRHPDARRNRREATREKKREHDQGSYSYANSSQRRLPACRKVCVALKPCSRRNVRRANIGQCVGIRTLPD</sequence>